<dbReference type="GO" id="GO:0071539">
    <property type="term" value="P:protein localization to centrosome"/>
    <property type="evidence" value="ECO:0007669"/>
    <property type="project" value="TreeGrafter"/>
</dbReference>
<feature type="domain" description="C2" evidence="2">
    <location>
        <begin position="637"/>
        <end position="780"/>
    </location>
</feature>
<dbReference type="Gene3D" id="2.60.40.150">
    <property type="entry name" value="C2 domain"/>
    <property type="match status" value="2"/>
</dbReference>
<dbReference type="GO" id="GO:0060271">
    <property type="term" value="P:cilium assembly"/>
    <property type="evidence" value="ECO:0007669"/>
    <property type="project" value="TreeGrafter"/>
</dbReference>
<dbReference type="Pfam" id="PF00168">
    <property type="entry name" value="C2"/>
    <property type="match status" value="1"/>
</dbReference>
<evidence type="ECO:0000313" key="3">
    <source>
        <dbReference type="EMBL" id="KAH0818017.1"/>
    </source>
</evidence>
<dbReference type="PANTHER" id="PTHR21254:SF1">
    <property type="entry name" value="C2 DOMAIN-CONTAINING PROTEIN 3"/>
    <property type="match status" value="1"/>
</dbReference>
<protein>
    <recommendedName>
        <fullName evidence="2">C2 domain-containing protein</fullName>
    </recommendedName>
</protein>
<accession>A0A8J6LFD3</accession>
<dbReference type="InterPro" id="IPR000008">
    <property type="entry name" value="C2_dom"/>
</dbReference>
<dbReference type="Proteomes" id="UP000719412">
    <property type="component" value="Unassembled WGS sequence"/>
</dbReference>
<feature type="compositionally biased region" description="Low complexity" evidence="1">
    <location>
        <begin position="996"/>
        <end position="1008"/>
    </location>
</feature>
<feature type="region of interest" description="Disordered" evidence="1">
    <location>
        <begin position="575"/>
        <end position="632"/>
    </location>
</feature>
<name>A0A8J6LFD3_TENMO</name>
<comment type="caution">
    <text evidence="3">The sequence shown here is derived from an EMBL/GenBank/DDBJ whole genome shotgun (WGS) entry which is preliminary data.</text>
</comment>
<dbReference type="SUPFAM" id="SSF49562">
    <property type="entry name" value="C2 domain (Calcium/lipid-binding domain, CaLB)"/>
    <property type="match status" value="1"/>
</dbReference>
<sequence>MSCFNCYSSRKVDADLVDKILDRGHRLRSAMVQSILNNDPFNPDVIYSQERKAVKLDELPPDTNDKIKAFLQGDPMSREDEVSTLETLRSMSAVDLCKATDRTYRSEDPCDCLTCFEYKEKDLNCDLKRVDANNEITQKIQERYKSEAGNYLKFVDSVKISVNSVVLNEAGDRKVLGSLAKDKAAGVGQTFFLEYQLPEVLAKNHQKNKAKIDSGRDFGNIVRLCSRRSHQQAITFKQTSIHDLGGLKISVQLGCGRLYFGKEFIDAITNNKENSMVLGSDDLSSCGSDIVDKMSEFYSPKTAQQIPSIQKLVPQRTKTQAFGSLVSKTRKPEPAVRKYEPVVRKHEPFIRKPEPVNRKPEPVAEKPKPPLQSSKTVLFGFVYVSEAQLSREVMNSYLTCQLFAQDDVSTSNLVAFDSDPVYNFCQQIPLVYEEELLFKLRENFMVVEFFEKGQPKDFLIGISKLPLHQFYLAYRNPVVVKYLSERKFPVIGTDGWESVFNPNDGEVVGQAHILVALGTKEQIDHLESERGFKNSIVKAKTAPIFKTADVGVQSNMEPKENIEALLKQLVAKKEEHSVRMENSTNTEPVRDTTTNTEPEVRTSANISPETRISPNVSETRTSPSTIPEVRSTSDLLNSLQKALSIDNIKEKSFFKAHVAINSALHLPSRRKCKSKRSKGRNGKSEDILPSTYVSFEGHKGDLKITPIVPKSTNPKWDFRCDVGLPLEYLTDNQKFLVFKVWRKSTNTTMTPNMQTDHVIGFATVDLTVLSAGLPSIQGWFNINDLSKKCNGQINVISVVSPQPDTRVFVLQIHVTPLENVTQYKSEKCCSGHPTTSAEPPDPTCEPNELLGRALKRKFTELDEITQRLRLRLSKVTNDESDTSNDEIADEFERDINTLCVEDDFDMVDFEEEAHVFNVNREVGLLRTDQMLVEGKQKIDQLLEKLSLMSGENSSRYVSGCSDVRLDTEAIFNELDSGSRPNLYSSASFSREMEQKFGSFGNSESSSVGSERRAGPEGEGHVTEAKAND</sequence>
<dbReference type="SMART" id="SM00239">
    <property type="entry name" value="C2"/>
    <property type="match status" value="1"/>
</dbReference>
<dbReference type="CDD" id="cd00030">
    <property type="entry name" value="C2"/>
    <property type="match status" value="1"/>
</dbReference>
<dbReference type="InterPro" id="IPR035892">
    <property type="entry name" value="C2_domain_sf"/>
</dbReference>
<evidence type="ECO:0000259" key="2">
    <source>
        <dbReference type="PROSITE" id="PS50004"/>
    </source>
</evidence>
<evidence type="ECO:0000256" key="1">
    <source>
        <dbReference type="SAM" id="MobiDB-lite"/>
    </source>
</evidence>
<organism evidence="3 4">
    <name type="scientific">Tenebrio molitor</name>
    <name type="common">Yellow mealworm beetle</name>
    <dbReference type="NCBI Taxonomy" id="7067"/>
    <lineage>
        <taxon>Eukaryota</taxon>
        <taxon>Metazoa</taxon>
        <taxon>Ecdysozoa</taxon>
        <taxon>Arthropoda</taxon>
        <taxon>Hexapoda</taxon>
        <taxon>Insecta</taxon>
        <taxon>Pterygota</taxon>
        <taxon>Neoptera</taxon>
        <taxon>Endopterygota</taxon>
        <taxon>Coleoptera</taxon>
        <taxon>Polyphaga</taxon>
        <taxon>Cucujiformia</taxon>
        <taxon>Tenebrionidae</taxon>
        <taxon>Tenebrio</taxon>
    </lineage>
</organism>
<dbReference type="AlphaFoldDB" id="A0A8J6LFD3"/>
<gene>
    <name evidence="3" type="ORF">GEV33_004773</name>
</gene>
<reference evidence="3" key="2">
    <citation type="submission" date="2021-08" db="EMBL/GenBank/DDBJ databases">
        <authorList>
            <person name="Eriksson T."/>
        </authorList>
    </citation>
    <scope>NUCLEOTIDE SEQUENCE</scope>
    <source>
        <strain evidence="3">Stoneville</strain>
        <tissue evidence="3">Whole head</tissue>
    </source>
</reference>
<dbReference type="GO" id="GO:0034451">
    <property type="term" value="C:centriolar satellite"/>
    <property type="evidence" value="ECO:0007669"/>
    <property type="project" value="TreeGrafter"/>
</dbReference>
<dbReference type="EMBL" id="JABDTM020018436">
    <property type="protein sequence ID" value="KAH0818017.1"/>
    <property type="molecule type" value="Genomic_DNA"/>
</dbReference>
<reference evidence="3" key="1">
    <citation type="journal article" date="2020" name="J Insects Food Feed">
        <title>The yellow mealworm (Tenebrio molitor) genome: a resource for the emerging insects as food and feed industry.</title>
        <authorList>
            <person name="Eriksson T."/>
            <person name="Andere A."/>
            <person name="Kelstrup H."/>
            <person name="Emery V."/>
            <person name="Picard C."/>
        </authorList>
    </citation>
    <scope>NUCLEOTIDE SEQUENCE</scope>
    <source>
        <strain evidence="3">Stoneville</strain>
        <tissue evidence="3">Whole head</tissue>
    </source>
</reference>
<feature type="compositionally biased region" description="Basic and acidic residues" evidence="1">
    <location>
        <begin position="1009"/>
        <end position="1028"/>
    </location>
</feature>
<proteinExistence type="predicted"/>
<dbReference type="GO" id="GO:0061511">
    <property type="term" value="P:centriole elongation"/>
    <property type="evidence" value="ECO:0007669"/>
    <property type="project" value="TreeGrafter"/>
</dbReference>
<keyword evidence="4" id="KW-1185">Reference proteome</keyword>
<dbReference type="PROSITE" id="PS50004">
    <property type="entry name" value="C2"/>
    <property type="match status" value="1"/>
</dbReference>
<dbReference type="GO" id="GO:0005814">
    <property type="term" value="C:centriole"/>
    <property type="evidence" value="ECO:0007669"/>
    <property type="project" value="TreeGrafter"/>
</dbReference>
<evidence type="ECO:0000313" key="4">
    <source>
        <dbReference type="Proteomes" id="UP000719412"/>
    </source>
</evidence>
<feature type="compositionally biased region" description="Polar residues" evidence="1">
    <location>
        <begin position="580"/>
        <end position="632"/>
    </location>
</feature>
<feature type="region of interest" description="Disordered" evidence="1">
    <location>
        <begin position="994"/>
        <end position="1028"/>
    </location>
</feature>
<dbReference type="PANTHER" id="PTHR21254">
    <property type="entry name" value="C2 DOMAIN-CONTAINING PROTEIN 3"/>
    <property type="match status" value="1"/>
</dbReference>